<dbReference type="GO" id="GO:0043005">
    <property type="term" value="C:neuron projection"/>
    <property type="evidence" value="ECO:0007669"/>
    <property type="project" value="TreeGrafter"/>
</dbReference>
<feature type="domain" description="Ig-like" evidence="17">
    <location>
        <begin position="668"/>
        <end position="749"/>
    </location>
</feature>
<keyword evidence="12" id="KW-1015">Disulfide bond</keyword>
<evidence type="ECO:0000256" key="2">
    <source>
        <dbReference type="ARBA" id="ARBA00004613"/>
    </source>
</evidence>
<dbReference type="InterPro" id="IPR003598">
    <property type="entry name" value="Ig_sub2"/>
</dbReference>
<dbReference type="Pfam" id="PF23560">
    <property type="entry name" value="GBD_Hemicentin"/>
    <property type="match status" value="1"/>
</dbReference>
<evidence type="ECO:0000256" key="6">
    <source>
        <dbReference type="ARBA" id="ARBA00022692"/>
    </source>
</evidence>
<comment type="similarity">
    <text evidence="15">Belongs to the hemolin family.</text>
</comment>
<keyword evidence="7" id="KW-0732">Signal</keyword>
<dbReference type="KEGG" id="dpl:KGM_207544"/>
<organism evidence="18 19">
    <name type="scientific">Danaus plexippus plexippus</name>
    <dbReference type="NCBI Taxonomy" id="278856"/>
    <lineage>
        <taxon>Eukaryota</taxon>
        <taxon>Metazoa</taxon>
        <taxon>Ecdysozoa</taxon>
        <taxon>Arthropoda</taxon>
        <taxon>Hexapoda</taxon>
        <taxon>Insecta</taxon>
        <taxon>Pterygota</taxon>
        <taxon>Neoptera</taxon>
        <taxon>Endopterygota</taxon>
        <taxon>Lepidoptera</taxon>
        <taxon>Glossata</taxon>
        <taxon>Ditrysia</taxon>
        <taxon>Papilionoidea</taxon>
        <taxon>Nymphalidae</taxon>
        <taxon>Danainae</taxon>
        <taxon>Danaini</taxon>
        <taxon>Danaina</taxon>
        <taxon>Danaus</taxon>
        <taxon>Danaus</taxon>
    </lineage>
</organism>
<comment type="caution">
    <text evidence="18">The sequence shown here is derived from an EMBL/GenBank/DDBJ whole genome shotgun (WGS) entry which is preliminary data.</text>
</comment>
<proteinExistence type="inferred from homology"/>
<dbReference type="CDD" id="cd00096">
    <property type="entry name" value="Ig"/>
    <property type="match status" value="1"/>
</dbReference>
<dbReference type="eggNOG" id="KOG4475">
    <property type="taxonomic scope" value="Eukaryota"/>
</dbReference>
<evidence type="ECO:0000256" key="9">
    <source>
        <dbReference type="ARBA" id="ARBA00022824"/>
    </source>
</evidence>
<dbReference type="InterPro" id="IPR013783">
    <property type="entry name" value="Ig-like_fold"/>
</dbReference>
<dbReference type="STRING" id="278856.A0A212EYN6"/>
<dbReference type="GO" id="GO:0005789">
    <property type="term" value="C:endoplasmic reticulum membrane"/>
    <property type="evidence" value="ECO:0007669"/>
    <property type="project" value="UniProtKB-SubCell"/>
</dbReference>
<dbReference type="PROSITE" id="PS50835">
    <property type="entry name" value="IG_LIKE"/>
    <property type="match status" value="6"/>
</dbReference>
<dbReference type="AlphaFoldDB" id="A0A212EYN6"/>
<keyword evidence="10" id="KW-1133">Transmembrane helix</keyword>
<feature type="domain" description="Ig-like" evidence="17">
    <location>
        <begin position="398"/>
        <end position="488"/>
    </location>
</feature>
<name>A0A212EYN6_DANPL</name>
<keyword evidence="9" id="KW-0256">Endoplasmic reticulum</keyword>
<evidence type="ECO:0000313" key="19">
    <source>
        <dbReference type="Proteomes" id="UP000007151"/>
    </source>
</evidence>
<dbReference type="PANTHER" id="PTHR12231:SF253">
    <property type="entry name" value="DPR-INTERACTING PROTEIN ETA, ISOFORM B-RELATED"/>
    <property type="match status" value="1"/>
</dbReference>
<evidence type="ECO:0000256" key="1">
    <source>
        <dbReference type="ARBA" id="ARBA00004477"/>
    </source>
</evidence>
<dbReference type="FunFam" id="2.60.40.10:FF:000032">
    <property type="entry name" value="palladin isoform X1"/>
    <property type="match status" value="1"/>
</dbReference>
<evidence type="ECO:0000256" key="7">
    <source>
        <dbReference type="ARBA" id="ARBA00022729"/>
    </source>
</evidence>
<keyword evidence="11" id="KW-0472">Membrane</keyword>
<dbReference type="InParanoid" id="A0A212EYN6"/>
<dbReference type="Pfam" id="PF03901">
    <property type="entry name" value="Glyco_transf_22"/>
    <property type="match status" value="1"/>
</dbReference>
<evidence type="ECO:0000313" key="18">
    <source>
        <dbReference type="EMBL" id="OWR46590.1"/>
    </source>
</evidence>
<dbReference type="InterPro" id="IPR007110">
    <property type="entry name" value="Ig-like_dom"/>
</dbReference>
<dbReference type="Pfam" id="PF13927">
    <property type="entry name" value="Ig_3"/>
    <property type="match status" value="2"/>
</dbReference>
<dbReference type="InterPro" id="IPR051170">
    <property type="entry name" value="Neural/epithelial_adhesion"/>
</dbReference>
<dbReference type="InterPro" id="IPR005599">
    <property type="entry name" value="GPI_mannosylTrfase"/>
</dbReference>
<dbReference type="Proteomes" id="UP000007151">
    <property type="component" value="Unassembled WGS sequence"/>
</dbReference>
<evidence type="ECO:0000256" key="4">
    <source>
        <dbReference type="ARBA" id="ARBA00022676"/>
    </source>
</evidence>
<evidence type="ECO:0000256" key="14">
    <source>
        <dbReference type="ARBA" id="ARBA00023319"/>
    </source>
</evidence>
<dbReference type="SMART" id="SM00408">
    <property type="entry name" value="IGc2"/>
    <property type="match status" value="4"/>
</dbReference>
<dbReference type="PANTHER" id="PTHR12231">
    <property type="entry name" value="CTX-RELATED TYPE I TRANSMEMBRANE PROTEIN"/>
    <property type="match status" value="1"/>
</dbReference>
<feature type="domain" description="Ig-like" evidence="17">
    <location>
        <begin position="305"/>
        <end position="392"/>
    </location>
</feature>
<dbReference type="Gene3D" id="2.60.40.10">
    <property type="entry name" value="Immunoglobulins"/>
    <property type="match status" value="7"/>
</dbReference>
<keyword evidence="14" id="KW-0393">Immunoglobulin domain</keyword>
<feature type="domain" description="Ig-like" evidence="17">
    <location>
        <begin position="579"/>
        <end position="664"/>
    </location>
</feature>
<dbReference type="SMART" id="SM00409">
    <property type="entry name" value="IG"/>
    <property type="match status" value="6"/>
</dbReference>
<evidence type="ECO:0000256" key="15">
    <source>
        <dbReference type="ARBA" id="ARBA00061228"/>
    </source>
</evidence>
<keyword evidence="8" id="KW-0677">Repeat</keyword>
<dbReference type="InterPro" id="IPR013098">
    <property type="entry name" value="Ig_I-set"/>
</dbReference>
<comment type="subcellular location">
    <subcellularLocation>
        <location evidence="1">Endoplasmic reticulum membrane</location>
        <topology evidence="1">Multi-pass membrane protein</topology>
    </subcellularLocation>
    <subcellularLocation>
        <location evidence="2">Secreted</location>
    </subcellularLocation>
</comment>
<evidence type="ECO:0000256" key="5">
    <source>
        <dbReference type="ARBA" id="ARBA00022679"/>
    </source>
</evidence>
<sequence length="917" mass="101227">MALAKGLRPVQVGAVILAVRILSVFLVQTWYVPDEYWQTLEVAHKYAFGYGALTWEWQKGIRSYLYPSVVAVLYSVLKFTGLDYPNVVVLEFVRSSIRGRTVNLGSSVNPPGYNYTQQIPVDKTVGEVTVSVSGAKPSIKVVKPSGEELTGPPQLVTILDLSEIMIVKVLSPEPGPWRVTVGSSEPHSVRVKGLSELSFTHGFSVTDVTSLNHTSYRPLKGTYNNMLISLPANTSIKLDHAELLDLKGKPLFEIPLKKIDATSNVYKADAYIPPEEFFNIAVVGVDSSGNEVRRSSPTAVSAAPPDIPSVTVPKKIVSHPHSRVVLPCSVDSVVPVTVVWTRRGIDLHEHTHSLRSTTAEYVIKDVSEADVGTYRCVASNAAGRATAETSVDMIALPPQVTVTPTNVTVTETERVLLTCSIYSETYLHRARIEFQGDLKHYDIKLEPSIDGLYTLNRTIEEAKQNDSGIYTCIAANRGGVSNQSTELTVVPKPTALILGPHTLTKLLHSDIQLVCHVENAVTVIWTYNDITVASNEVNGNYNDVMNVDNVKEDGVWTCSANKGTYSASDSVQVTVHIKPEVSIVGSKNVSLPQNSTYDVVCTVVARPQPRVLWHKETEEFLYHVLTNPEPNLYRSVLTVNGTNGTYFCIGENSEGIHQDSVDINVYSPMILERQLNDTTVELYSPVKFHCQISAYPKPNIKWRHNDTHVTRDDNVAVENDVLIIKRVDFDNLGVYLCEADNGYEKITVNFSLGLHGLAKPLIYKEHEKIVVRIENVNKNNTGAYRCEASNVIGEDVHELTVSVQYPPELHSDQEAYKMEGPRQVRMGDAISLNCNVTGDPLPLVTWTKNGLPINYSKIRQHLHGDTLVIESATKFDSGVFVCNASNVLGSTSQNFTIIVYGEIICATNNELKILFNI</sequence>
<evidence type="ECO:0000256" key="12">
    <source>
        <dbReference type="ARBA" id="ARBA00023157"/>
    </source>
</evidence>
<protein>
    <recommendedName>
        <fullName evidence="16">Hemolin</fullName>
    </recommendedName>
</protein>
<evidence type="ECO:0000256" key="10">
    <source>
        <dbReference type="ARBA" id="ARBA00022989"/>
    </source>
</evidence>
<feature type="domain" description="Ig-like" evidence="17">
    <location>
        <begin position="491"/>
        <end position="574"/>
    </location>
</feature>
<evidence type="ECO:0000259" key="17">
    <source>
        <dbReference type="PROSITE" id="PS50835"/>
    </source>
</evidence>
<evidence type="ECO:0000256" key="16">
    <source>
        <dbReference type="ARBA" id="ARBA00068688"/>
    </source>
</evidence>
<dbReference type="eggNOG" id="KOG1771">
    <property type="taxonomic scope" value="Eukaryota"/>
</dbReference>
<evidence type="ECO:0000256" key="11">
    <source>
        <dbReference type="ARBA" id="ARBA00023136"/>
    </source>
</evidence>
<dbReference type="SUPFAM" id="SSF48726">
    <property type="entry name" value="Immunoglobulin"/>
    <property type="match status" value="7"/>
</dbReference>
<accession>A0A212EYN6</accession>
<keyword evidence="5" id="KW-0808">Transferase</keyword>
<dbReference type="Pfam" id="PF07679">
    <property type="entry name" value="I-set"/>
    <property type="match status" value="2"/>
</dbReference>
<reference evidence="18 19" key="1">
    <citation type="journal article" date="2011" name="Cell">
        <title>The monarch butterfly genome yields insights into long-distance migration.</title>
        <authorList>
            <person name="Zhan S."/>
            <person name="Merlin C."/>
            <person name="Boore J.L."/>
            <person name="Reppert S.M."/>
        </authorList>
    </citation>
    <scope>NUCLEOTIDE SEQUENCE [LARGE SCALE GENOMIC DNA]</scope>
    <source>
        <strain evidence="18">F-2</strain>
    </source>
</reference>
<keyword evidence="4" id="KW-0328">Glycosyltransferase</keyword>
<dbReference type="InterPro" id="IPR056475">
    <property type="entry name" value="GBD_Hemicentin/VWA7"/>
</dbReference>
<dbReference type="GO" id="GO:0016757">
    <property type="term" value="F:glycosyltransferase activity"/>
    <property type="evidence" value="ECO:0007669"/>
    <property type="project" value="UniProtKB-KW"/>
</dbReference>
<dbReference type="GO" id="GO:0005576">
    <property type="term" value="C:extracellular region"/>
    <property type="evidence" value="ECO:0007669"/>
    <property type="project" value="UniProtKB-SubCell"/>
</dbReference>
<keyword evidence="6" id="KW-0812">Transmembrane</keyword>
<dbReference type="InterPro" id="IPR003599">
    <property type="entry name" value="Ig_sub"/>
</dbReference>
<keyword evidence="3" id="KW-0964">Secreted</keyword>
<keyword evidence="13" id="KW-0325">Glycoprotein</keyword>
<keyword evidence="19" id="KW-1185">Reference proteome</keyword>
<gene>
    <name evidence="18" type="ORF">KGM_207544</name>
</gene>
<feature type="domain" description="Ig-like" evidence="17">
    <location>
        <begin position="807"/>
        <end position="898"/>
    </location>
</feature>
<dbReference type="InterPro" id="IPR036179">
    <property type="entry name" value="Ig-like_dom_sf"/>
</dbReference>
<evidence type="ECO:0000256" key="13">
    <source>
        <dbReference type="ARBA" id="ARBA00023180"/>
    </source>
</evidence>
<evidence type="ECO:0000256" key="8">
    <source>
        <dbReference type="ARBA" id="ARBA00022737"/>
    </source>
</evidence>
<dbReference type="EMBL" id="AGBW02011476">
    <property type="protein sequence ID" value="OWR46590.1"/>
    <property type="molecule type" value="Genomic_DNA"/>
</dbReference>
<evidence type="ECO:0000256" key="3">
    <source>
        <dbReference type="ARBA" id="ARBA00022525"/>
    </source>
</evidence>